<feature type="region of interest" description="Disordered" evidence="3">
    <location>
        <begin position="456"/>
        <end position="482"/>
    </location>
</feature>
<evidence type="ECO:0000256" key="3">
    <source>
        <dbReference type="SAM" id="MobiDB-lite"/>
    </source>
</evidence>
<dbReference type="AlphaFoldDB" id="A0A5N6U935"/>
<keyword evidence="1" id="KW-0880">Kelch repeat</keyword>
<feature type="transmembrane region" description="Helical" evidence="4">
    <location>
        <begin position="488"/>
        <end position="511"/>
    </location>
</feature>
<evidence type="ECO:0000256" key="2">
    <source>
        <dbReference type="ARBA" id="ARBA00022737"/>
    </source>
</evidence>
<keyword evidence="5" id="KW-0732">Signal</keyword>
<keyword evidence="4" id="KW-0812">Transmembrane</keyword>
<dbReference type="Proteomes" id="UP000325780">
    <property type="component" value="Unassembled WGS sequence"/>
</dbReference>
<keyword evidence="2" id="KW-0677">Repeat</keyword>
<evidence type="ECO:0000256" key="5">
    <source>
        <dbReference type="SAM" id="SignalP"/>
    </source>
</evidence>
<organism evidence="6 7">
    <name type="scientific">Aspergillus avenaceus</name>
    <dbReference type="NCBI Taxonomy" id="36643"/>
    <lineage>
        <taxon>Eukaryota</taxon>
        <taxon>Fungi</taxon>
        <taxon>Dikarya</taxon>
        <taxon>Ascomycota</taxon>
        <taxon>Pezizomycotina</taxon>
        <taxon>Eurotiomycetes</taxon>
        <taxon>Eurotiomycetidae</taxon>
        <taxon>Eurotiales</taxon>
        <taxon>Aspergillaceae</taxon>
        <taxon>Aspergillus</taxon>
        <taxon>Aspergillus subgen. Circumdati</taxon>
    </lineage>
</organism>
<sequence>MADPFTILTVLGMLAPLGLAQRNCTRMFHSAVINNDTLYIDGGDMHTVLPNDTLVSNSIRDLQSLDLSRSWKNLDDGLFTYIPRPWNTSHPGSYPPYMDEGGSWSDGNYLFFYGGYPSPWGGPPPPPLGTWMYNIAGNNWTRNRFWGVPMVRLHEGGAVQSSVDKTAYYLSSALNPRGNPTFAGTPGADTYLAPALIMLNMNTLEWRNASTASMNAWGTIGDGYFSIIESVVEKGVLVAFGGYTYPVGQKLSVLAARQANTTHQNSMEYVRVYDIANDQWYTQQTSGDIPRWRMSGCTVVAAAPDLSSHSIYMFGGIGPTMGVSDGNVYVLSVPSFRWIRVFDDNTVRSKHKCQLARKHTMIVIGGIVPVDNDEYVPRLQNCDGAMFANGVGIFDLRTLSWMTNYNASDDGDYYIHSKISKVIGGNGTGGATLTEPSSKFHHTDLATLFSRRNARPTSSAGMFSSTSSTAAATTTATNSPKSTISGGAIAGATIGAVAGAGLLLALVFLYLRRLKAKARLSRHRGRPYRHPKVFQEHPSELAGAHTPMAFELADGRDTPNAGLPTEAIRCRSF</sequence>
<dbReference type="InterPro" id="IPR011043">
    <property type="entry name" value="Gal_Oxase/kelch_b-propeller"/>
</dbReference>
<dbReference type="EMBL" id="ML742024">
    <property type="protein sequence ID" value="KAE8155133.1"/>
    <property type="molecule type" value="Genomic_DNA"/>
</dbReference>
<feature type="compositionally biased region" description="Low complexity" evidence="3">
    <location>
        <begin position="457"/>
        <end position="482"/>
    </location>
</feature>
<dbReference type="PANTHER" id="PTHR46228">
    <property type="entry name" value="KELCH DOMAIN-CONTAINING PROTEIN"/>
    <property type="match status" value="1"/>
</dbReference>
<gene>
    <name evidence="6" type="ORF">BDV25DRAFT_135177</name>
</gene>
<dbReference type="Gene3D" id="2.120.10.80">
    <property type="entry name" value="Kelch-type beta propeller"/>
    <property type="match status" value="1"/>
</dbReference>
<feature type="chain" id="PRO_5024926946" description="Kelch repeat protein" evidence="5">
    <location>
        <begin position="21"/>
        <end position="573"/>
    </location>
</feature>
<proteinExistence type="predicted"/>
<evidence type="ECO:0000256" key="1">
    <source>
        <dbReference type="ARBA" id="ARBA00022441"/>
    </source>
</evidence>
<feature type="signal peptide" evidence="5">
    <location>
        <begin position="1"/>
        <end position="20"/>
    </location>
</feature>
<reference evidence="6 7" key="1">
    <citation type="submission" date="2019-04" db="EMBL/GenBank/DDBJ databases">
        <title>Friends and foes A comparative genomics study of 23 Aspergillus species from section Flavi.</title>
        <authorList>
            <consortium name="DOE Joint Genome Institute"/>
            <person name="Kjaerbolling I."/>
            <person name="Vesth T."/>
            <person name="Frisvad J.C."/>
            <person name="Nybo J.L."/>
            <person name="Theobald S."/>
            <person name="Kildgaard S."/>
            <person name="Isbrandt T."/>
            <person name="Kuo A."/>
            <person name="Sato A."/>
            <person name="Lyhne E.K."/>
            <person name="Kogle M.E."/>
            <person name="Wiebenga A."/>
            <person name="Kun R.S."/>
            <person name="Lubbers R.J."/>
            <person name="Makela M.R."/>
            <person name="Barry K."/>
            <person name="Chovatia M."/>
            <person name="Clum A."/>
            <person name="Daum C."/>
            <person name="Haridas S."/>
            <person name="He G."/>
            <person name="LaButti K."/>
            <person name="Lipzen A."/>
            <person name="Mondo S."/>
            <person name="Riley R."/>
            <person name="Salamov A."/>
            <person name="Simmons B.A."/>
            <person name="Magnuson J.K."/>
            <person name="Henrissat B."/>
            <person name="Mortensen U.H."/>
            <person name="Larsen T.O."/>
            <person name="Devries R.P."/>
            <person name="Grigoriev I.V."/>
            <person name="Machida M."/>
            <person name="Baker S.E."/>
            <person name="Andersen M.R."/>
        </authorList>
    </citation>
    <scope>NUCLEOTIDE SEQUENCE [LARGE SCALE GENOMIC DNA]</scope>
    <source>
        <strain evidence="6 7">IBT 18842</strain>
    </source>
</reference>
<evidence type="ECO:0008006" key="8">
    <source>
        <dbReference type="Google" id="ProtNLM"/>
    </source>
</evidence>
<dbReference type="SUPFAM" id="SSF50965">
    <property type="entry name" value="Galactose oxidase, central domain"/>
    <property type="match status" value="1"/>
</dbReference>
<accession>A0A5N6U935</accession>
<dbReference type="OrthoDB" id="540004at2759"/>
<evidence type="ECO:0000256" key="4">
    <source>
        <dbReference type="SAM" id="Phobius"/>
    </source>
</evidence>
<keyword evidence="4" id="KW-0472">Membrane</keyword>
<evidence type="ECO:0000313" key="6">
    <source>
        <dbReference type="EMBL" id="KAE8155133.1"/>
    </source>
</evidence>
<name>A0A5N6U935_ASPAV</name>
<protein>
    <recommendedName>
        <fullName evidence="8">Kelch repeat protein</fullName>
    </recommendedName>
</protein>
<evidence type="ECO:0000313" key="7">
    <source>
        <dbReference type="Proteomes" id="UP000325780"/>
    </source>
</evidence>
<keyword evidence="4" id="KW-1133">Transmembrane helix</keyword>
<dbReference type="InterPro" id="IPR015915">
    <property type="entry name" value="Kelch-typ_b-propeller"/>
</dbReference>
<keyword evidence="7" id="KW-1185">Reference proteome</keyword>
<dbReference type="PANTHER" id="PTHR46228:SF2">
    <property type="entry name" value="KELCH REPEAT PROTEIN (AFU_ORTHOLOGUE AFUA_4G14350)"/>
    <property type="match status" value="1"/>
</dbReference>